<name>A0A0N4X0A7_HAEPC</name>
<dbReference type="EMBL" id="UZAF01020093">
    <property type="protein sequence ID" value="VDO66304.1"/>
    <property type="molecule type" value="Genomic_DNA"/>
</dbReference>
<evidence type="ECO:0000313" key="2">
    <source>
        <dbReference type="EMBL" id="VDO66304.1"/>
    </source>
</evidence>
<accession>A0A0N4X0A7</accession>
<evidence type="ECO:0000313" key="4">
    <source>
        <dbReference type="WBParaSite" id="HPLM_0001767701-mRNA-1"/>
    </source>
</evidence>
<reference evidence="4" key="1">
    <citation type="submission" date="2017-02" db="UniProtKB">
        <authorList>
            <consortium name="WormBaseParasite"/>
        </authorList>
    </citation>
    <scope>IDENTIFICATION</scope>
</reference>
<gene>
    <name evidence="2" type="ORF">HPLM_LOCUS17669</name>
</gene>
<evidence type="ECO:0000256" key="1">
    <source>
        <dbReference type="SAM" id="MobiDB-lite"/>
    </source>
</evidence>
<dbReference type="AlphaFoldDB" id="A0A0N4X0A7"/>
<feature type="region of interest" description="Disordered" evidence="1">
    <location>
        <begin position="1"/>
        <end position="26"/>
    </location>
</feature>
<organism evidence="4">
    <name type="scientific">Haemonchus placei</name>
    <name type="common">Barber's pole worm</name>
    <dbReference type="NCBI Taxonomy" id="6290"/>
    <lineage>
        <taxon>Eukaryota</taxon>
        <taxon>Metazoa</taxon>
        <taxon>Ecdysozoa</taxon>
        <taxon>Nematoda</taxon>
        <taxon>Chromadorea</taxon>
        <taxon>Rhabditida</taxon>
        <taxon>Rhabditina</taxon>
        <taxon>Rhabditomorpha</taxon>
        <taxon>Strongyloidea</taxon>
        <taxon>Trichostrongylidae</taxon>
        <taxon>Haemonchus</taxon>
    </lineage>
</organism>
<reference evidence="2 3" key="2">
    <citation type="submission" date="2018-11" db="EMBL/GenBank/DDBJ databases">
        <authorList>
            <consortium name="Pathogen Informatics"/>
        </authorList>
    </citation>
    <scope>NUCLEOTIDE SEQUENCE [LARGE SCALE GENOMIC DNA]</scope>
    <source>
        <strain evidence="2 3">MHpl1</strain>
    </source>
</reference>
<evidence type="ECO:0000313" key="3">
    <source>
        <dbReference type="Proteomes" id="UP000268014"/>
    </source>
</evidence>
<keyword evidence="3" id="KW-1185">Reference proteome</keyword>
<dbReference type="Proteomes" id="UP000268014">
    <property type="component" value="Unassembled WGS sequence"/>
</dbReference>
<dbReference type="WBParaSite" id="HPLM_0001767701-mRNA-1">
    <property type="protein sequence ID" value="HPLM_0001767701-mRNA-1"/>
    <property type="gene ID" value="HPLM_0001767701"/>
</dbReference>
<feature type="compositionally biased region" description="Basic residues" evidence="1">
    <location>
        <begin position="1"/>
        <end position="10"/>
    </location>
</feature>
<sequence length="113" mass="12458">MLNPLRRQKAPRPLAPAGGKAADASQIRPPIQGVSPLLLLVFKRIAVLRIAQGRPYRHRSLLRCATVESIMRHLEGDDLGVKGDDHLSVADYIVLITSDIDQVERMLAKSRSA</sequence>
<protein>
    <submittedName>
        <fullName evidence="2 4">Uncharacterized protein</fullName>
    </submittedName>
</protein>
<proteinExistence type="predicted"/>